<keyword evidence="5" id="KW-1133">Transmembrane helix</keyword>
<dbReference type="InterPro" id="IPR046342">
    <property type="entry name" value="CBS_dom_sf"/>
</dbReference>
<dbReference type="InterPro" id="IPR016169">
    <property type="entry name" value="FAD-bd_PCMH_sub2"/>
</dbReference>
<dbReference type="Gene3D" id="3.30.465.10">
    <property type="match status" value="1"/>
</dbReference>
<dbReference type="InterPro" id="IPR044751">
    <property type="entry name" value="Ion_transp-like_CBS"/>
</dbReference>
<comment type="caution">
    <text evidence="8">The sequence shown here is derived from an EMBL/GenBank/DDBJ whole genome shotgun (WGS) entry which is preliminary data.</text>
</comment>
<dbReference type="SUPFAM" id="SSF56176">
    <property type="entry name" value="FAD-binding/transporter-associated domain-like"/>
    <property type="match status" value="1"/>
</dbReference>
<keyword evidence="2" id="KW-1003">Cell membrane</keyword>
<dbReference type="EMBL" id="JRPJ02000011">
    <property type="protein sequence ID" value="TLE10888.1"/>
    <property type="molecule type" value="Genomic_DNA"/>
</dbReference>
<evidence type="ECO:0000256" key="4">
    <source>
        <dbReference type="ARBA" id="ARBA00022737"/>
    </source>
</evidence>
<dbReference type="Pfam" id="PF03471">
    <property type="entry name" value="CorC_HlyC"/>
    <property type="match status" value="1"/>
</dbReference>
<keyword evidence="4" id="KW-0677">Repeat</keyword>
<dbReference type="Pfam" id="PF01595">
    <property type="entry name" value="CNNM"/>
    <property type="match status" value="1"/>
</dbReference>
<evidence type="ECO:0000256" key="3">
    <source>
        <dbReference type="ARBA" id="ARBA00022692"/>
    </source>
</evidence>
<comment type="subcellular location">
    <subcellularLocation>
        <location evidence="1">Cell membrane</location>
        <topology evidence="1">Multi-pass membrane protein</topology>
    </subcellularLocation>
</comment>
<dbReference type="Pfam" id="PF00571">
    <property type="entry name" value="CBS"/>
    <property type="match status" value="2"/>
</dbReference>
<dbReference type="SMART" id="SM01091">
    <property type="entry name" value="CorC_HlyC"/>
    <property type="match status" value="1"/>
</dbReference>
<keyword evidence="6" id="KW-0129">CBS domain</keyword>
<dbReference type="InterPro" id="IPR005170">
    <property type="entry name" value="Transptr-assoc_dom"/>
</dbReference>
<proteinExistence type="predicted"/>
<keyword evidence="3" id="KW-0812">Transmembrane</keyword>
<dbReference type="AlphaFoldDB" id="A0A4U8UCP5"/>
<evidence type="ECO:0000256" key="2">
    <source>
        <dbReference type="ARBA" id="ARBA00022475"/>
    </source>
</evidence>
<accession>A0A4U8UCP5</accession>
<protein>
    <submittedName>
        <fullName evidence="8">HlyC/CorC family transporter</fullName>
    </submittedName>
</protein>
<dbReference type="RefSeq" id="WP_080732245.1">
    <property type="nucleotide sequence ID" value="NZ_FZMS01000006.1"/>
</dbReference>
<evidence type="ECO:0000256" key="7">
    <source>
        <dbReference type="ARBA" id="ARBA00023136"/>
    </source>
</evidence>
<evidence type="ECO:0000256" key="1">
    <source>
        <dbReference type="ARBA" id="ARBA00004651"/>
    </source>
</evidence>
<gene>
    <name evidence="8" type="ORF">LS79_004310</name>
</gene>
<dbReference type="PANTHER" id="PTHR43099:SF2">
    <property type="entry name" value="UPF0053 PROTEIN YRKA"/>
    <property type="match status" value="1"/>
</dbReference>
<dbReference type="PANTHER" id="PTHR43099">
    <property type="entry name" value="UPF0053 PROTEIN YRKA"/>
    <property type="match status" value="1"/>
</dbReference>
<dbReference type="Proteomes" id="UP000029857">
    <property type="component" value="Unassembled WGS sequence"/>
</dbReference>
<sequence>MDTDSYHSIGMVLLAFILILLNAFFVLSEFAMVKVRKSRLEELVKQNNQVARLALKMSNSLDSYLSATQLGITLSSLALGWVGNHITALILYNMNAIFQVHTQLLDTISLLSLLISFSLVTLLHVILGEIVPKSIAIAKSETAFLAIARPLYLFWLIFFPVIKFFDFASSLFLKLLKVQAHSEAHSDEELKIIVGESLKGGFLDSIEGEIIKNAVDFSDTLAREIMTPRKDMICLDKTLSYEKNIETIVSGPNHTRYPYCNGSKDNVIGVIHIRDVLAANIKNNYQPISFDSFAKKMLIVPESASISQILLKMNKKKVDTALVIDEYGGTAGMITSQDIMHEIMGSIVIDTKENADYKKLDDKTYEFDGKVDLEKVENIFGFEYDEEFMQVTIGGYVLTLFGDMPNIGDMISDEKCQYEVLEIEETRIKRVKITLG</sequence>
<dbReference type="InterPro" id="IPR000644">
    <property type="entry name" value="CBS_dom"/>
</dbReference>
<dbReference type="GO" id="GO:0050660">
    <property type="term" value="F:flavin adenine dinucleotide binding"/>
    <property type="evidence" value="ECO:0007669"/>
    <property type="project" value="InterPro"/>
</dbReference>
<name>A0A4U8UCP5_9HELI</name>
<evidence type="ECO:0000313" key="8">
    <source>
        <dbReference type="EMBL" id="TLE10888.1"/>
    </source>
</evidence>
<organism evidence="8 9">
    <name type="scientific">Helicobacter bilis</name>
    <dbReference type="NCBI Taxonomy" id="37372"/>
    <lineage>
        <taxon>Bacteria</taxon>
        <taxon>Pseudomonadati</taxon>
        <taxon>Campylobacterota</taxon>
        <taxon>Epsilonproteobacteria</taxon>
        <taxon>Campylobacterales</taxon>
        <taxon>Helicobacteraceae</taxon>
        <taxon>Helicobacter</taxon>
    </lineage>
</organism>
<dbReference type="SUPFAM" id="SSF54631">
    <property type="entry name" value="CBS-domain pair"/>
    <property type="match status" value="1"/>
</dbReference>
<dbReference type="GO" id="GO:0005886">
    <property type="term" value="C:plasma membrane"/>
    <property type="evidence" value="ECO:0007669"/>
    <property type="project" value="UniProtKB-SubCell"/>
</dbReference>
<keyword evidence="7" id="KW-0472">Membrane</keyword>
<evidence type="ECO:0000256" key="6">
    <source>
        <dbReference type="ARBA" id="ARBA00023122"/>
    </source>
</evidence>
<dbReference type="InterPro" id="IPR036318">
    <property type="entry name" value="FAD-bd_PCMH-like_sf"/>
</dbReference>
<dbReference type="PROSITE" id="PS51846">
    <property type="entry name" value="CNNM"/>
    <property type="match status" value="1"/>
</dbReference>
<reference evidence="8 9" key="1">
    <citation type="journal article" date="2014" name="Genome Announc.">
        <title>Draft genome sequences of eight enterohepatic helicobacter species isolated from both laboratory and wild rodents.</title>
        <authorList>
            <person name="Sheh A."/>
            <person name="Shen Z."/>
            <person name="Fox J.G."/>
        </authorList>
    </citation>
    <scope>NUCLEOTIDE SEQUENCE [LARGE SCALE GENOMIC DNA]</scope>
    <source>
        <strain evidence="8 9">ATCC 49320</strain>
    </source>
</reference>
<evidence type="ECO:0000313" key="9">
    <source>
        <dbReference type="Proteomes" id="UP000029857"/>
    </source>
</evidence>
<dbReference type="PROSITE" id="PS51371">
    <property type="entry name" value="CBS"/>
    <property type="match status" value="2"/>
</dbReference>
<dbReference type="CDD" id="cd04590">
    <property type="entry name" value="CBS_pair_CorC_HlyC_assoc"/>
    <property type="match status" value="1"/>
</dbReference>
<dbReference type="Gene3D" id="3.10.580.10">
    <property type="entry name" value="CBS-domain"/>
    <property type="match status" value="1"/>
</dbReference>
<dbReference type="InterPro" id="IPR002550">
    <property type="entry name" value="CNNM"/>
</dbReference>
<dbReference type="InterPro" id="IPR051676">
    <property type="entry name" value="UPF0053_domain"/>
</dbReference>
<evidence type="ECO:0000256" key="5">
    <source>
        <dbReference type="ARBA" id="ARBA00022989"/>
    </source>
</evidence>